<dbReference type="InterPro" id="IPR017850">
    <property type="entry name" value="Alkaline_phosphatase_core_sf"/>
</dbReference>
<feature type="region of interest" description="Disordered" evidence="1">
    <location>
        <begin position="24"/>
        <end position="44"/>
    </location>
</feature>
<dbReference type="SUPFAM" id="SSF53649">
    <property type="entry name" value="Alkaline phosphatase-like"/>
    <property type="match status" value="1"/>
</dbReference>
<dbReference type="Pfam" id="PF01663">
    <property type="entry name" value="Phosphodiest"/>
    <property type="match status" value="1"/>
</dbReference>
<dbReference type="PANTHER" id="PTHR10151:SF120">
    <property type="entry name" value="BIS(5'-ADENOSYL)-TRIPHOSPHATASE"/>
    <property type="match status" value="1"/>
</dbReference>
<reference evidence="2 3" key="1">
    <citation type="submission" date="2021-03" db="EMBL/GenBank/DDBJ databases">
        <title>Human Oral Microbial Genomes.</title>
        <authorList>
            <person name="Johnston C.D."/>
            <person name="Chen T."/>
            <person name="Dewhirst F.E."/>
        </authorList>
    </citation>
    <scope>NUCLEOTIDE SEQUENCE [LARGE SCALE GENOMIC DNA]</scope>
    <source>
        <strain evidence="2 3">DSMZ 100122</strain>
    </source>
</reference>
<evidence type="ECO:0000313" key="3">
    <source>
        <dbReference type="Proteomes" id="UP000678513"/>
    </source>
</evidence>
<dbReference type="Proteomes" id="UP000678513">
    <property type="component" value="Chromosome"/>
</dbReference>
<accession>A0ABX7Y273</accession>
<name>A0ABX7Y273_9ACTN</name>
<dbReference type="RefSeq" id="WP_212320907.1">
    <property type="nucleotide sequence ID" value="NZ_AP024463.1"/>
</dbReference>
<dbReference type="Gene3D" id="3.40.720.10">
    <property type="entry name" value="Alkaline Phosphatase, subunit A"/>
    <property type="match status" value="1"/>
</dbReference>
<gene>
    <name evidence="2" type="ORF">J5A65_07790</name>
</gene>
<protein>
    <submittedName>
        <fullName evidence="2">Alkaline phosphatase family protein</fullName>
    </submittedName>
</protein>
<dbReference type="PANTHER" id="PTHR10151">
    <property type="entry name" value="ECTONUCLEOTIDE PYROPHOSPHATASE/PHOSPHODIESTERASE"/>
    <property type="match status" value="1"/>
</dbReference>
<keyword evidence="3" id="KW-1185">Reference proteome</keyword>
<sequence length="425" mass="45691">MSGPKIPPSGAQVAHAASSRQCVGDAEREALGTPVGDDPQKNGAWTYATSPDAYQQDLLVPPDYEGACLSNVLPSIAARLRGERPVIGIPQATRYLILLLDGLGWFPIADHACDSQLFAPKLKDAIRLTCAVPSTTATSLTTIGCGSPPGSHGVVGYSFLDPDRDCIMNALTWAGGPADVAGFACAPTLYQALRSQGLTSGCVSLSRFKGSGLQRLAFDGTEHFGVERENNHQAFTGLVLQALREHEVVYAYDRSLDHNGHAHGVGSWQWLDSLARAEDLAAELSAAVPKDTCLLVTGDHGMINVPRNRQIVLEDHPGLSGAGHVGGEPRLRQLYSQQPRQLARAWKTELGERAEVWLRDDAIDAGWFGAVTDRVKQRFGDVLVVMQEDWAVHTRALPREFGLVGQHGALTASEMYVPLFSFGPA</sequence>
<dbReference type="EMBL" id="CP072384">
    <property type="protein sequence ID" value="QUC06883.1"/>
    <property type="molecule type" value="Genomic_DNA"/>
</dbReference>
<evidence type="ECO:0000256" key="1">
    <source>
        <dbReference type="SAM" id="MobiDB-lite"/>
    </source>
</evidence>
<evidence type="ECO:0000313" key="2">
    <source>
        <dbReference type="EMBL" id="QUC06883.1"/>
    </source>
</evidence>
<dbReference type="InterPro" id="IPR002591">
    <property type="entry name" value="Phosphodiest/P_Trfase"/>
</dbReference>
<proteinExistence type="predicted"/>
<organism evidence="2 3">
    <name type="scientific">Arachnia rubra</name>
    <dbReference type="NCBI Taxonomy" id="1547448"/>
    <lineage>
        <taxon>Bacteria</taxon>
        <taxon>Bacillati</taxon>
        <taxon>Actinomycetota</taxon>
        <taxon>Actinomycetes</taxon>
        <taxon>Propionibacteriales</taxon>
        <taxon>Propionibacteriaceae</taxon>
        <taxon>Arachnia</taxon>
    </lineage>
</organism>